<sequence>MGCTIYAASPKALPADEAPGQDRYYQLPHYRHPHEPGQSTATQEARRALGTLVLRDADGGNPGNGSLFGRSAPRSISTNHRGGVEDERDARTELLDGDET</sequence>
<feature type="compositionally biased region" description="Basic and acidic residues" evidence="1">
    <location>
        <begin position="82"/>
        <end position="94"/>
    </location>
</feature>
<reference evidence="2 3" key="1">
    <citation type="submission" date="2019-03" db="EMBL/GenBank/DDBJ databases">
        <title>First draft genome of Liparis tanakae, snailfish: a comprehensive survey of snailfish specific genes.</title>
        <authorList>
            <person name="Kim W."/>
            <person name="Song I."/>
            <person name="Jeong J.-H."/>
            <person name="Kim D."/>
            <person name="Kim S."/>
            <person name="Ryu S."/>
            <person name="Song J.Y."/>
            <person name="Lee S.K."/>
        </authorList>
    </citation>
    <scope>NUCLEOTIDE SEQUENCE [LARGE SCALE GENOMIC DNA]</scope>
    <source>
        <tissue evidence="2">Muscle</tissue>
    </source>
</reference>
<protein>
    <submittedName>
        <fullName evidence="2">Uncharacterized protein</fullName>
    </submittedName>
</protein>
<name>A0A4Z2HLW8_9TELE</name>
<keyword evidence="3" id="KW-1185">Reference proteome</keyword>
<feature type="region of interest" description="Disordered" evidence="1">
    <location>
        <begin position="1"/>
        <end position="21"/>
    </location>
</feature>
<evidence type="ECO:0000313" key="3">
    <source>
        <dbReference type="Proteomes" id="UP000314294"/>
    </source>
</evidence>
<organism evidence="2 3">
    <name type="scientific">Liparis tanakae</name>
    <name type="common">Tanaka's snailfish</name>
    <dbReference type="NCBI Taxonomy" id="230148"/>
    <lineage>
        <taxon>Eukaryota</taxon>
        <taxon>Metazoa</taxon>
        <taxon>Chordata</taxon>
        <taxon>Craniata</taxon>
        <taxon>Vertebrata</taxon>
        <taxon>Euteleostomi</taxon>
        <taxon>Actinopterygii</taxon>
        <taxon>Neopterygii</taxon>
        <taxon>Teleostei</taxon>
        <taxon>Neoteleostei</taxon>
        <taxon>Acanthomorphata</taxon>
        <taxon>Eupercaria</taxon>
        <taxon>Perciformes</taxon>
        <taxon>Cottioidei</taxon>
        <taxon>Cottales</taxon>
        <taxon>Liparidae</taxon>
        <taxon>Liparis</taxon>
    </lineage>
</organism>
<dbReference type="EMBL" id="SRLO01000227">
    <property type="protein sequence ID" value="TNN65934.1"/>
    <property type="molecule type" value="Genomic_DNA"/>
</dbReference>
<dbReference type="Proteomes" id="UP000314294">
    <property type="component" value="Unassembled WGS sequence"/>
</dbReference>
<comment type="caution">
    <text evidence="2">The sequence shown here is derived from an EMBL/GenBank/DDBJ whole genome shotgun (WGS) entry which is preliminary data.</text>
</comment>
<dbReference type="AlphaFoldDB" id="A0A4Z2HLW8"/>
<feature type="region of interest" description="Disordered" evidence="1">
    <location>
        <begin position="55"/>
        <end position="100"/>
    </location>
</feature>
<accession>A0A4Z2HLW8</accession>
<evidence type="ECO:0000313" key="2">
    <source>
        <dbReference type="EMBL" id="TNN65934.1"/>
    </source>
</evidence>
<gene>
    <name evidence="2" type="ORF">EYF80_023807</name>
</gene>
<evidence type="ECO:0000256" key="1">
    <source>
        <dbReference type="SAM" id="MobiDB-lite"/>
    </source>
</evidence>
<proteinExistence type="predicted"/>